<proteinExistence type="predicted"/>
<evidence type="ECO:0000313" key="2">
    <source>
        <dbReference type="EMBL" id="MSU09283.1"/>
    </source>
</evidence>
<keyword evidence="3" id="KW-1185">Reference proteome</keyword>
<gene>
    <name evidence="2" type="ORF">FYJ84_09825</name>
</gene>
<organism evidence="2 3">
    <name type="scientific">Anaerovibrio slackiae</name>
    <dbReference type="NCBI Taxonomy" id="2652309"/>
    <lineage>
        <taxon>Bacteria</taxon>
        <taxon>Bacillati</taxon>
        <taxon>Bacillota</taxon>
        <taxon>Negativicutes</taxon>
        <taxon>Selenomonadales</taxon>
        <taxon>Selenomonadaceae</taxon>
        <taxon>Anaerovibrio</taxon>
    </lineage>
</organism>
<reference evidence="2 3" key="1">
    <citation type="submission" date="2019-08" db="EMBL/GenBank/DDBJ databases">
        <title>In-depth cultivation of the pig gut microbiome towards novel bacterial diversity and tailored functional studies.</title>
        <authorList>
            <person name="Wylensek D."/>
            <person name="Hitch T.C.A."/>
            <person name="Clavel T."/>
        </authorList>
    </citation>
    <scope>NUCLEOTIDE SEQUENCE [LARGE SCALE GENOMIC DNA]</scope>
    <source>
        <strain evidence="2 3">WCA-693-APC-5D-A</strain>
    </source>
</reference>
<dbReference type="PANTHER" id="PTHR38074:SF1">
    <property type="entry name" value="ALTERED INHERITANCE OF MITOCHONDRIA PROTEIN 24, MITOCHONDRIAL"/>
    <property type="match status" value="1"/>
</dbReference>
<dbReference type="Pfam" id="PF01987">
    <property type="entry name" value="AIM24"/>
    <property type="match status" value="1"/>
</dbReference>
<evidence type="ECO:0000256" key="1">
    <source>
        <dbReference type="SAM" id="MobiDB-lite"/>
    </source>
</evidence>
<sequence length="337" mass="36000">MPDNSRFCTNCGTQLSSASAPTQAPESASEPISSTVETATPELVYDGNFSVKQEEGGNRCCVSELGAVKVYEYKKDLSTNPLSAMFAYYASEMNIRKRQVWIELNDDSYRLQAGAMQMMVGNIAVKSDVKDVGDFLGKMVKSVVTNESAVKPLYSGNGTLILEPTYKHILLVNPSDWDGGVVVEDGMYLASSGDIEIDMQSRANFSSALLGGEGLFNTKLVGNGVAVLESSVPYDELMEITLENSVARIDGPYAVAWSGSLDFTVERVNDSIISSAATGEGVVNVYRGTGKILVAPIDDLGEEKAIENTSSSNANPDSQTASKAGTALKLINSFLDD</sequence>
<dbReference type="InterPro" id="IPR016031">
    <property type="entry name" value="Trp_RNA-bd_attenuator-like_dom"/>
</dbReference>
<dbReference type="AlphaFoldDB" id="A0A6I2UCK6"/>
<dbReference type="SUPFAM" id="SSF51219">
    <property type="entry name" value="TRAP-like"/>
    <property type="match status" value="1"/>
</dbReference>
<dbReference type="EMBL" id="VUNR01000020">
    <property type="protein sequence ID" value="MSU09283.1"/>
    <property type="molecule type" value="Genomic_DNA"/>
</dbReference>
<protein>
    <submittedName>
        <fullName evidence="2">AIM24 family protein</fullName>
    </submittedName>
</protein>
<comment type="caution">
    <text evidence="2">The sequence shown here is derived from an EMBL/GenBank/DDBJ whole genome shotgun (WGS) entry which is preliminary data.</text>
</comment>
<dbReference type="PANTHER" id="PTHR38074">
    <property type="entry name" value="ALTERED INHERITANCE OF MITOCHONDRIA PROTEIN 24, MITOCHONDRIAL"/>
    <property type="match status" value="1"/>
</dbReference>
<accession>A0A6I2UCK6</accession>
<name>A0A6I2UCK6_9FIRM</name>
<dbReference type="Gene3D" id="3.60.160.10">
    <property type="entry name" value="Mitochondrial biogenesis AIM24"/>
    <property type="match status" value="1"/>
</dbReference>
<feature type="region of interest" description="Disordered" evidence="1">
    <location>
        <begin position="15"/>
        <end position="36"/>
    </location>
</feature>
<dbReference type="Proteomes" id="UP000433181">
    <property type="component" value="Unassembled WGS sequence"/>
</dbReference>
<evidence type="ECO:0000313" key="3">
    <source>
        <dbReference type="Proteomes" id="UP000433181"/>
    </source>
</evidence>
<dbReference type="InterPro" id="IPR002838">
    <property type="entry name" value="AIM24"/>
</dbReference>
<dbReference type="InterPro" id="IPR036983">
    <property type="entry name" value="AIM24_sf"/>
</dbReference>